<dbReference type="InterPro" id="IPR010349">
    <property type="entry name" value="Asparaginase_II"/>
</dbReference>
<protein>
    <recommendedName>
        <fullName evidence="3">L-asparaginase II</fullName>
    </recommendedName>
</protein>
<accession>A0A428T7W2</accession>
<proteinExistence type="predicted"/>
<organism evidence="1 2">
    <name type="scientific">Fusarium oligoseptatum</name>
    <dbReference type="NCBI Taxonomy" id="2604345"/>
    <lineage>
        <taxon>Eukaryota</taxon>
        <taxon>Fungi</taxon>
        <taxon>Dikarya</taxon>
        <taxon>Ascomycota</taxon>
        <taxon>Pezizomycotina</taxon>
        <taxon>Sordariomycetes</taxon>
        <taxon>Hypocreomycetidae</taxon>
        <taxon>Hypocreales</taxon>
        <taxon>Nectriaceae</taxon>
        <taxon>Fusarium</taxon>
        <taxon>Fusarium solani species complex</taxon>
    </lineage>
</organism>
<dbReference type="Pfam" id="PF06089">
    <property type="entry name" value="Asparaginase_II"/>
    <property type="match status" value="1"/>
</dbReference>
<comment type="caution">
    <text evidence="1">The sequence shown here is derived from an EMBL/GenBank/DDBJ whole genome shotgun (WGS) entry which is preliminary data.</text>
</comment>
<dbReference type="AlphaFoldDB" id="A0A428T7W2"/>
<gene>
    <name evidence="1" type="ORF">CEP52_010502</name>
</gene>
<dbReference type="PANTHER" id="PTHR42110">
    <property type="entry name" value="L-ASPARAGINASE, PUTATIVE (AFU_ORTHOLOGUE AFUA_3G11890)-RELATED"/>
    <property type="match status" value="1"/>
</dbReference>
<evidence type="ECO:0000313" key="2">
    <source>
        <dbReference type="Proteomes" id="UP000287144"/>
    </source>
</evidence>
<dbReference type="Proteomes" id="UP000287144">
    <property type="component" value="Unassembled WGS sequence"/>
</dbReference>
<reference evidence="1 2" key="1">
    <citation type="submission" date="2017-06" db="EMBL/GenBank/DDBJ databases">
        <title>Comparative genomic analysis of Ambrosia Fusariam Clade fungi.</title>
        <authorList>
            <person name="Stajich J.E."/>
            <person name="Carrillo J."/>
            <person name="Kijimoto T."/>
            <person name="Eskalen A."/>
            <person name="O'Donnell K."/>
            <person name="Kasson M."/>
        </authorList>
    </citation>
    <scope>NUCLEOTIDE SEQUENCE [LARGE SCALE GENOMIC DNA]</scope>
    <source>
        <strain evidence="1 2">NRRL62579</strain>
    </source>
</reference>
<sequence>MVQNTQYQHCAVSDRGGIVENTHQIHVAVTDSSGKLLYGVGNPSRMTLARSAAKPLQILALLETKGFDKFGFSDADVALMCSSHSSEQSHITHGSEMLTKIDALEGDLRCGGHPALSDEVNNDWIKRAFIPGALCNNCSAKHIAMLAGAKLIDPETTKDYHKEDHLIQLYVKLAFEEVTGLGSDDIKWGIDGCNLPAPALPLRDLSYSYAVLAHAADCASGDAESQASARQQHLAHIYRCMWQFPEMVAGKGRFCTELMFQYKGAVVGKLGADGCYGIAIRECEQTRSLGAKGGLGIAVKVEDGNVEILYAVVVEILERLGIGSPQQIKSLEAFHHLSRVNTAGGFALNRGLERPHPSSLAPMMRYLPFSFEQGSHCPCASLDCDIESPPAVFYGDTEESAGALVSGQVVLIVEDDVIFGKSIGRHLEPTFVTLATVSSLMS</sequence>
<evidence type="ECO:0008006" key="3">
    <source>
        <dbReference type="Google" id="ProtNLM"/>
    </source>
</evidence>
<dbReference type="PANTHER" id="PTHR42110:SF1">
    <property type="entry name" value="L-ASPARAGINASE, PUTATIVE (AFU_ORTHOLOGUE AFUA_3G11890)-RELATED"/>
    <property type="match status" value="1"/>
</dbReference>
<name>A0A428T7W2_9HYPO</name>
<keyword evidence="2" id="KW-1185">Reference proteome</keyword>
<dbReference type="EMBL" id="NKCK01000118">
    <property type="protein sequence ID" value="RSL98135.1"/>
    <property type="molecule type" value="Genomic_DNA"/>
</dbReference>
<evidence type="ECO:0000313" key="1">
    <source>
        <dbReference type="EMBL" id="RSL98135.1"/>
    </source>
</evidence>